<sequence>MVEYHHLLSDITNTLKEGQKQAVSQVNQTLVATYWKVGKYIIDFEQHGMQRAEYGTELISQLAKDLKTHFGRGFSKSTVYKIRQLYQCYPNFQTLSGKLSWSHYAELLSISDDTARSFYLKQCEYENWSVRELKRQRDTGLFERIALSKNKQEVIEISKKGHLPAQPKDLLKDPYVFEFLDLPNKEVVLEKDIEAALTDKLGHFLLELGKGFAFIGKQYRITIDNTHFYVDLVFYHRILKCFVLIDLKTGKVSHQDIGQMNLYLNYFRMEENTEGDNPPIGIVMGADKSDILVEYATAGIDNQLFVSKYQLYLPDKEVLEAELSHLLGRD</sequence>
<organism evidence="3 4">
    <name type="scientific">Algivirga pacifica</name>
    <dbReference type="NCBI Taxonomy" id="1162670"/>
    <lineage>
        <taxon>Bacteria</taxon>
        <taxon>Pseudomonadati</taxon>
        <taxon>Bacteroidota</taxon>
        <taxon>Cytophagia</taxon>
        <taxon>Cytophagales</taxon>
        <taxon>Flammeovirgaceae</taxon>
        <taxon>Algivirga</taxon>
    </lineage>
</organism>
<name>A0ABP9DPP3_9BACT</name>
<gene>
    <name evidence="3" type="ORF">GCM10023331_39370</name>
</gene>
<dbReference type="InterPro" id="IPR041527">
    <property type="entry name" value="YhcG_N"/>
</dbReference>
<dbReference type="RefSeq" id="WP_345374982.1">
    <property type="nucleotide sequence ID" value="NZ_BAABJX010000065.1"/>
</dbReference>
<dbReference type="EMBL" id="BAABJX010000065">
    <property type="protein sequence ID" value="GAA4850811.1"/>
    <property type="molecule type" value="Genomic_DNA"/>
</dbReference>
<dbReference type="Gene3D" id="3.40.1350.10">
    <property type="match status" value="1"/>
</dbReference>
<dbReference type="InterPro" id="IPR053148">
    <property type="entry name" value="PD-DEXK-like_domain"/>
</dbReference>
<dbReference type="Pfam" id="PF06250">
    <property type="entry name" value="YhcG_C"/>
    <property type="match status" value="1"/>
</dbReference>
<dbReference type="InterPro" id="IPR009362">
    <property type="entry name" value="YhcG_C"/>
</dbReference>
<keyword evidence="4" id="KW-1185">Reference proteome</keyword>
<reference evidence="4" key="1">
    <citation type="journal article" date="2019" name="Int. J. Syst. Evol. Microbiol.">
        <title>The Global Catalogue of Microorganisms (GCM) 10K type strain sequencing project: providing services to taxonomists for standard genome sequencing and annotation.</title>
        <authorList>
            <consortium name="The Broad Institute Genomics Platform"/>
            <consortium name="The Broad Institute Genome Sequencing Center for Infectious Disease"/>
            <person name="Wu L."/>
            <person name="Ma J."/>
        </authorList>
    </citation>
    <scope>NUCLEOTIDE SEQUENCE [LARGE SCALE GENOMIC DNA]</scope>
    <source>
        <strain evidence="4">JCM 18326</strain>
    </source>
</reference>
<evidence type="ECO:0000313" key="3">
    <source>
        <dbReference type="EMBL" id="GAA4850811.1"/>
    </source>
</evidence>
<dbReference type="PANTHER" id="PTHR30547">
    <property type="entry name" value="UNCHARACTERIZED PROTEIN YHCG-RELATED"/>
    <property type="match status" value="1"/>
</dbReference>
<feature type="domain" description="YhcG PDDEXK nuclease" evidence="1">
    <location>
        <begin position="169"/>
        <end position="320"/>
    </location>
</feature>
<evidence type="ECO:0000259" key="1">
    <source>
        <dbReference type="Pfam" id="PF06250"/>
    </source>
</evidence>
<dbReference type="Proteomes" id="UP001500298">
    <property type="component" value="Unassembled WGS sequence"/>
</dbReference>
<evidence type="ECO:0000259" key="2">
    <source>
        <dbReference type="Pfam" id="PF17761"/>
    </source>
</evidence>
<proteinExistence type="predicted"/>
<accession>A0ABP9DPP3</accession>
<protein>
    <submittedName>
        <fullName evidence="3">PDDEXK nuclease domain-containing protein</fullName>
    </submittedName>
</protein>
<dbReference type="PANTHER" id="PTHR30547:SF5">
    <property type="entry name" value="NUCLEASE YHCG-RELATED"/>
    <property type="match status" value="1"/>
</dbReference>
<comment type="caution">
    <text evidence="3">The sequence shown here is derived from an EMBL/GenBank/DDBJ whole genome shotgun (WGS) entry which is preliminary data.</text>
</comment>
<dbReference type="Pfam" id="PF17761">
    <property type="entry name" value="DUF1016_N"/>
    <property type="match status" value="1"/>
</dbReference>
<feature type="domain" description="YhcG N-terminal" evidence="2">
    <location>
        <begin position="10"/>
        <end position="144"/>
    </location>
</feature>
<evidence type="ECO:0000313" key="4">
    <source>
        <dbReference type="Proteomes" id="UP001500298"/>
    </source>
</evidence>
<dbReference type="InterPro" id="IPR011856">
    <property type="entry name" value="tRNA_endonuc-like_dom_sf"/>
</dbReference>